<dbReference type="Proteomes" id="UP000216852">
    <property type="component" value="Unassembled WGS sequence"/>
</dbReference>
<evidence type="ECO:0000256" key="3">
    <source>
        <dbReference type="ARBA" id="ARBA00022912"/>
    </source>
</evidence>
<organism evidence="6 7">
    <name type="scientific">Terribacillus saccharophilus</name>
    <dbReference type="NCBI Taxonomy" id="361277"/>
    <lineage>
        <taxon>Bacteria</taxon>
        <taxon>Bacillati</taxon>
        <taxon>Bacillota</taxon>
        <taxon>Bacilli</taxon>
        <taxon>Bacillales</taxon>
        <taxon>Bacillaceae</taxon>
        <taxon>Terribacillus</taxon>
    </lineage>
</organism>
<evidence type="ECO:0000256" key="4">
    <source>
        <dbReference type="ARBA" id="ARBA00051722"/>
    </source>
</evidence>
<protein>
    <recommendedName>
        <fullName evidence="5">Tyrosine-protein phosphatase</fullName>
        <ecNumber evidence="5">3.1.3.48</ecNumber>
    </recommendedName>
</protein>
<reference evidence="6 7" key="1">
    <citation type="submission" date="2017-07" db="EMBL/GenBank/DDBJ databases">
        <title>Isolation and whole genome analysis of endospore-forming bacteria from heroin.</title>
        <authorList>
            <person name="Kalinowski J."/>
            <person name="Ahrens B."/>
            <person name="Al-Dilaimi A."/>
            <person name="Winkler A."/>
            <person name="Wibberg D."/>
            <person name="Schleenbecker U."/>
            <person name="Ruckert C."/>
            <person name="Wolfel R."/>
            <person name="Grass G."/>
        </authorList>
    </citation>
    <scope>NUCLEOTIDE SEQUENCE [LARGE SCALE GENOMIC DNA]</scope>
    <source>
        <strain evidence="6 7">7517-1</strain>
    </source>
</reference>
<dbReference type="Pfam" id="PF19567">
    <property type="entry name" value="CpsB_CapC"/>
    <property type="match status" value="1"/>
</dbReference>
<keyword evidence="3 5" id="KW-0904">Protein phosphatase</keyword>
<comment type="similarity">
    <text evidence="1 5">Belongs to the metallo-dependent hydrolases superfamily. CpsB/CapC family.</text>
</comment>
<proteinExistence type="inferred from homology"/>
<dbReference type="EMBL" id="NPBJ01000021">
    <property type="protein sequence ID" value="PAD99658.1"/>
    <property type="molecule type" value="Genomic_DNA"/>
</dbReference>
<accession>A0ABX4GXR5</accession>
<dbReference type="PANTHER" id="PTHR39181:SF1">
    <property type="entry name" value="TYROSINE-PROTEIN PHOSPHATASE YWQE"/>
    <property type="match status" value="1"/>
</dbReference>
<evidence type="ECO:0000256" key="2">
    <source>
        <dbReference type="ARBA" id="ARBA00022801"/>
    </source>
</evidence>
<comment type="caution">
    <text evidence="6">The sequence shown here is derived from an EMBL/GenBank/DDBJ whole genome shotgun (WGS) entry which is preliminary data.</text>
</comment>
<dbReference type="EC" id="3.1.3.48" evidence="5"/>
<evidence type="ECO:0000313" key="6">
    <source>
        <dbReference type="EMBL" id="PAD99658.1"/>
    </source>
</evidence>
<dbReference type="PIRSF" id="PIRSF016557">
    <property type="entry name" value="Caps_synth_CpsB"/>
    <property type="match status" value="1"/>
</dbReference>
<comment type="catalytic activity">
    <reaction evidence="4 5">
        <text>O-phospho-L-tyrosyl-[protein] + H2O = L-tyrosyl-[protein] + phosphate</text>
        <dbReference type="Rhea" id="RHEA:10684"/>
        <dbReference type="Rhea" id="RHEA-COMP:10136"/>
        <dbReference type="Rhea" id="RHEA-COMP:20101"/>
        <dbReference type="ChEBI" id="CHEBI:15377"/>
        <dbReference type="ChEBI" id="CHEBI:43474"/>
        <dbReference type="ChEBI" id="CHEBI:46858"/>
        <dbReference type="ChEBI" id="CHEBI:61978"/>
        <dbReference type="EC" id="3.1.3.48"/>
    </reaction>
</comment>
<dbReference type="InterPro" id="IPR016195">
    <property type="entry name" value="Pol/histidinol_Pase-like"/>
</dbReference>
<evidence type="ECO:0000313" key="7">
    <source>
        <dbReference type="Proteomes" id="UP000216852"/>
    </source>
</evidence>
<keyword evidence="2 5" id="KW-0378">Hydrolase</keyword>
<dbReference type="InterPro" id="IPR016667">
    <property type="entry name" value="Caps_polysacc_synth_CpsB/CapC"/>
</dbReference>
<evidence type="ECO:0000256" key="5">
    <source>
        <dbReference type="PIRNR" id="PIRNR016557"/>
    </source>
</evidence>
<sequence>MIDIHCHILPGMDDGARTLDDSIEMARAAVAQGIHTIVATPHHKNNQFNNFREDILLQVDKLNRVLHEKQIPLEILPGQETRIYGDLIEDLGTQEILPVNSSSPYILIELPTSSVPKYTKKILYDLQLEGFTPIIVHPERNTELISNPEKLYDFIKSGVLSQVTAASLVGKFGKKIKKFSLEIVQSNLSHFIASDAHNVLSRGFVMEEALFEVEKLFGSDTVYTFMENANKVIKGETIIGDPPEMIIRKKFLRIF</sequence>
<gene>
    <name evidence="6" type="ORF">CHH48_10425</name>
</gene>
<dbReference type="PANTHER" id="PTHR39181">
    <property type="entry name" value="TYROSINE-PROTEIN PHOSPHATASE YWQE"/>
    <property type="match status" value="1"/>
</dbReference>
<dbReference type="Gene3D" id="3.20.20.140">
    <property type="entry name" value="Metal-dependent hydrolases"/>
    <property type="match status" value="1"/>
</dbReference>
<evidence type="ECO:0000256" key="1">
    <source>
        <dbReference type="ARBA" id="ARBA00005750"/>
    </source>
</evidence>
<keyword evidence="7" id="KW-1185">Reference proteome</keyword>
<dbReference type="SUPFAM" id="SSF89550">
    <property type="entry name" value="PHP domain-like"/>
    <property type="match status" value="1"/>
</dbReference>
<dbReference type="RefSeq" id="WP_095219408.1">
    <property type="nucleotide sequence ID" value="NZ_NPBJ01000021.1"/>
</dbReference>
<name>A0ABX4GXR5_9BACI</name>